<evidence type="ECO:0000259" key="2">
    <source>
        <dbReference type="PROSITE" id="PS50830"/>
    </source>
</evidence>
<keyword evidence="4" id="KW-1185">Reference proteome</keyword>
<protein>
    <submittedName>
        <fullName evidence="3">Thermonuclease family protein</fullName>
    </submittedName>
</protein>
<dbReference type="PANTHER" id="PTHR12302">
    <property type="entry name" value="EBNA2 BINDING PROTEIN P100"/>
    <property type="match status" value="1"/>
</dbReference>
<organism evidence="3 4">
    <name type="scientific">Brevundimonas naejangsanensis</name>
    <dbReference type="NCBI Taxonomy" id="588932"/>
    <lineage>
        <taxon>Bacteria</taxon>
        <taxon>Pseudomonadati</taxon>
        <taxon>Pseudomonadota</taxon>
        <taxon>Alphaproteobacteria</taxon>
        <taxon>Caulobacterales</taxon>
        <taxon>Caulobacteraceae</taxon>
        <taxon>Brevundimonas</taxon>
    </lineage>
</organism>
<evidence type="ECO:0000313" key="4">
    <source>
        <dbReference type="Proteomes" id="UP000276984"/>
    </source>
</evidence>
<evidence type="ECO:0000313" key="3">
    <source>
        <dbReference type="EMBL" id="AYG95610.1"/>
    </source>
</evidence>
<sequence length="159" mass="17673">MRMLIPLLILVAACAPAPPTIMGRASVIDGDTLEIHGQRIRLWGVDAPEGRQSCNDASGAAWACGRIAANRLDQRLQNRTVSCFEQDRDRYGRMVARCETDGEDVGAWLVRQGLAVRYARYAGAAYLVEEAAARREKAGVWAGNFTRPEDWRRERRGGK</sequence>
<dbReference type="PROSITE" id="PS50830">
    <property type="entry name" value="TNASE_3"/>
    <property type="match status" value="1"/>
</dbReference>
<dbReference type="SUPFAM" id="SSF50199">
    <property type="entry name" value="Staphylococcal nuclease"/>
    <property type="match status" value="1"/>
</dbReference>
<evidence type="ECO:0000256" key="1">
    <source>
        <dbReference type="SAM" id="SignalP"/>
    </source>
</evidence>
<dbReference type="EMBL" id="CP032707">
    <property type="protein sequence ID" value="AYG95610.1"/>
    <property type="molecule type" value="Genomic_DNA"/>
</dbReference>
<feature type="chain" id="PRO_5019869902" evidence="1">
    <location>
        <begin position="18"/>
        <end position="159"/>
    </location>
</feature>
<gene>
    <name evidence="3" type="ORF">D8I30_10775</name>
</gene>
<dbReference type="AlphaFoldDB" id="A0A494RLQ3"/>
<keyword evidence="1" id="KW-0732">Signal</keyword>
<dbReference type="Proteomes" id="UP000276984">
    <property type="component" value="Chromosome"/>
</dbReference>
<accession>A0A494RLQ3</accession>
<dbReference type="PANTHER" id="PTHR12302:SF26">
    <property type="entry name" value="BLR1266 PROTEIN"/>
    <property type="match status" value="1"/>
</dbReference>
<name>A0A494RLQ3_9CAUL</name>
<proteinExistence type="predicted"/>
<dbReference type="Gene3D" id="2.40.50.90">
    <property type="match status" value="1"/>
</dbReference>
<reference evidence="3 4" key="1">
    <citation type="submission" date="2018-10" db="EMBL/GenBank/DDBJ databases">
        <title>Complete genome sequence of Brevundimonas naejangsanensis BRV3.</title>
        <authorList>
            <person name="Berrios L."/>
            <person name="Ely B."/>
        </authorList>
    </citation>
    <scope>NUCLEOTIDE SEQUENCE [LARGE SCALE GENOMIC DNA]</scope>
    <source>
        <strain evidence="3 4">BRV3</strain>
    </source>
</reference>
<feature type="domain" description="TNase-like" evidence="2">
    <location>
        <begin position="27"/>
        <end position="143"/>
    </location>
</feature>
<dbReference type="OrthoDB" id="9805504at2"/>
<dbReference type="InterPro" id="IPR016071">
    <property type="entry name" value="Staphylococal_nuclease_OB-fold"/>
</dbReference>
<dbReference type="SMART" id="SM00318">
    <property type="entry name" value="SNc"/>
    <property type="match status" value="1"/>
</dbReference>
<feature type="signal peptide" evidence="1">
    <location>
        <begin position="1"/>
        <end position="17"/>
    </location>
</feature>
<dbReference type="InterPro" id="IPR035437">
    <property type="entry name" value="SNase_OB-fold_sf"/>
</dbReference>
<dbReference type="Pfam" id="PF00565">
    <property type="entry name" value="SNase"/>
    <property type="match status" value="1"/>
</dbReference>